<dbReference type="EMBL" id="RKLX01000012">
    <property type="protein sequence ID" value="TGD18470.1"/>
    <property type="molecule type" value="Genomic_DNA"/>
</dbReference>
<comment type="caution">
    <text evidence="2">The sequence shown here is derived from an EMBL/GenBank/DDBJ whole genome shotgun (WGS) entry which is preliminary data.</text>
</comment>
<dbReference type="Proteomes" id="UP000297348">
    <property type="component" value="Unassembled WGS sequence"/>
</dbReference>
<gene>
    <name evidence="2" type="ORF">EGT51_08305</name>
</gene>
<dbReference type="RefSeq" id="WP_135368231.1">
    <property type="nucleotide sequence ID" value="NZ_RKLX01000012.1"/>
</dbReference>
<organism evidence="2 3">
    <name type="scientific">Levilactobacillus suantsaiihabitans</name>
    <dbReference type="NCBI Taxonomy" id="2487722"/>
    <lineage>
        <taxon>Bacteria</taxon>
        <taxon>Bacillati</taxon>
        <taxon>Bacillota</taxon>
        <taxon>Bacilli</taxon>
        <taxon>Lactobacillales</taxon>
        <taxon>Lactobacillaceae</taxon>
        <taxon>Levilactobacillus</taxon>
    </lineage>
</organism>
<protein>
    <submittedName>
        <fullName evidence="2">Uncharacterized protein</fullName>
    </submittedName>
</protein>
<name>A0A4Z0JA63_9LACO</name>
<proteinExistence type="predicted"/>
<evidence type="ECO:0000313" key="3">
    <source>
        <dbReference type="Proteomes" id="UP000297348"/>
    </source>
</evidence>
<reference evidence="2 3" key="1">
    <citation type="submission" date="2018-10" db="EMBL/GenBank/DDBJ databases">
        <title>Lactobacillus sp. R7 and Lactobacillus sp. R19 isolated from fermented mustard green product of Taiwan.</title>
        <authorList>
            <person name="Lin S.-T."/>
        </authorList>
    </citation>
    <scope>NUCLEOTIDE SEQUENCE [LARGE SCALE GENOMIC DNA]</scope>
    <source>
        <strain evidence="2 3">BCRC 81129</strain>
    </source>
</reference>
<keyword evidence="3" id="KW-1185">Reference proteome</keyword>
<feature type="compositionally biased region" description="Basic residues" evidence="1">
    <location>
        <begin position="146"/>
        <end position="170"/>
    </location>
</feature>
<evidence type="ECO:0000313" key="2">
    <source>
        <dbReference type="EMBL" id="TGD18470.1"/>
    </source>
</evidence>
<evidence type="ECO:0000256" key="1">
    <source>
        <dbReference type="SAM" id="MobiDB-lite"/>
    </source>
</evidence>
<dbReference type="AlphaFoldDB" id="A0A4Z0JA63"/>
<sequence length="294" mass="34496">MYVSSTSKSRKRKLRRLAKKHLKPSYFRIYSAVTIGPLFKTGHGQSFAYNPKDKHLYNAAYSLARDRGKKHSITIQKLSMSKLRPIKQWKLFLRIRKKSWIKIFGLKIRWPFTDKTKGYLQLHDLTFDKKGNFYFTKMLGRDTGSKVRKMSKRKRTKVQKERRRPKNYKPSRHESSRKYYYGRTVQVYKGKLSRHSAKIHAVDQISNAIGTTSQGLSYDGRNNRLFFNYDSSFMTLPVNKLNKKVSMKSKTMHFTVLTRRNYRESEGMGITSDGKGYMIMNRQAESIKSVGKVS</sequence>
<feature type="region of interest" description="Disordered" evidence="1">
    <location>
        <begin position="144"/>
        <end position="175"/>
    </location>
</feature>
<accession>A0A4Z0JA63</accession>
<dbReference type="OrthoDB" id="2287985at2"/>